<dbReference type="PROSITE" id="PS51918">
    <property type="entry name" value="RADICAL_SAM"/>
    <property type="match status" value="1"/>
</dbReference>
<dbReference type="Gene3D" id="3.20.20.70">
    <property type="entry name" value="Aldolase class I"/>
    <property type="match status" value="1"/>
</dbReference>
<keyword evidence="3" id="KW-0949">S-adenosyl-L-methionine</keyword>
<evidence type="ECO:0000313" key="9">
    <source>
        <dbReference type="Proteomes" id="UP000230821"/>
    </source>
</evidence>
<dbReference type="Proteomes" id="UP000230821">
    <property type="component" value="Unassembled WGS sequence"/>
</dbReference>
<dbReference type="Pfam" id="PF04055">
    <property type="entry name" value="Radical_SAM"/>
    <property type="match status" value="1"/>
</dbReference>
<proteinExistence type="predicted"/>
<dbReference type="InterPro" id="IPR023885">
    <property type="entry name" value="4Fe4S-binding_SPASM_dom"/>
</dbReference>
<dbReference type="InterPro" id="IPR007197">
    <property type="entry name" value="rSAM"/>
</dbReference>
<dbReference type="GO" id="GO:0003824">
    <property type="term" value="F:catalytic activity"/>
    <property type="evidence" value="ECO:0007669"/>
    <property type="project" value="InterPro"/>
</dbReference>
<organism evidence="8 9">
    <name type="scientific">candidate division KSB3 bacterium</name>
    <dbReference type="NCBI Taxonomy" id="2044937"/>
    <lineage>
        <taxon>Bacteria</taxon>
        <taxon>candidate division KSB3</taxon>
    </lineage>
</organism>
<dbReference type="CDD" id="cd01335">
    <property type="entry name" value="Radical_SAM"/>
    <property type="match status" value="1"/>
</dbReference>
<reference evidence="8 9" key="1">
    <citation type="submission" date="2017-10" db="EMBL/GenBank/DDBJ databases">
        <title>Novel microbial diversity and functional potential in the marine mammal oral microbiome.</title>
        <authorList>
            <person name="Dudek N.K."/>
            <person name="Sun C.L."/>
            <person name="Burstein D."/>
            <person name="Kantor R.S."/>
            <person name="Aliaga Goltsman D.S."/>
            <person name="Bik E.M."/>
            <person name="Thomas B.C."/>
            <person name="Banfield J.F."/>
            <person name="Relman D.A."/>
        </authorList>
    </citation>
    <scope>NUCLEOTIDE SEQUENCE [LARGE SCALE GENOMIC DNA]</scope>
    <source>
        <strain evidence="8">DOLJORAL78_47_16</strain>
    </source>
</reference>
<keyword evidence="2" id="KW-0004">4Fe-4S</keyword>
<dbReference type="AlphaFoldDB" id="A0A2G6K743"/>
<keyword evidence="6" id="KW-0411">Iron-sulfur</keyword>
<evidence type="ECO:0000313" key="8">
    <source>
        <dbReference type="EMBL" id="PIE31528.1"/>
    </source>
</evidence>
<evidence type="ECO:0000256" key="1">
    <source>
        <dbReference type="ARBA" id="ARBA00001966"/>
    </source>
</evidence>
<dbReference type="InterPro" id="IPR013785">
    <property type="entry name" value="Aldolase_TIM"/>
</dbReference>
<dbReference type="GO" id="GO:0046872">
    <property type="term" value="F:metal ion binding"/>
    <property type="evidence" value="ECO:0007669"/>
    <property type="project" value="UniProtKB-KW"/>
</dbReference>
<dbReference type="PANTHER" id="PTHR11228:SF7">
    <property type="entry name" value="PQQA PEPTIDE CYCLASE"/>
    <property type="match status" value="1"/>
</dbReference>
<dbReference type="CDD" id="cd21109">
    <property type="entry name" value="SPASM"/>
    <property type="match status" value="1"/>
</dbReference>
<evidence type="ECO:0000259" key="7">
    <source>
        <dbReference type="PROSITE" id="PS51918"/>
    </source>
</evidence>
<dbReference type="InterPro" id="IPR017200">
    <property type="entry name" value="PqqE-like"/>
</dbReference>
<dbReference type="SFLD" id="SFLDG01067">
    <property type="entry name" value="SPASM/twitch_domain_containing"/>
    <property type="match status" value="1"/>
</dbReference>
<accession>A0A2G6K743</accession>
<feature type="domain" description="Radical SAM core" evidence="7">
    <location>
        <begin position="19"/>
        <end position="239"/>
    </location>
</feature>
<sequence length="360" mass="41449">MRRYFNTLGNVILKPLTMRQFPIHLHLEHTTYCNLDCKFCNRTKYIANSQHLSLGKFQELLHGVRPQKLSLTGIGEPLMHPETGEMIRLAKRQGALVDLVTNGTLFTPERCREVVESGLDVIRISLDAATSQTYQTIRGLDVFPKILKGIRTLVDTKQQLGAQRPFVRLTYVMMKDNLHEIAQTVALGQELGVDAANFQPLDLIGIEERRTSLIDGISEKDFSSLIHEALAESRRVPIDTNLQTIWNKRSVYWKKYQVIEPYNEGQRRCIFPWFYTYITVNGDVHPCCYLNYGADTIMGNVFETPFEAIWNRAAYQKFRKVIREGKYPHTMCRFCLSRTLGDMLRDSSAYVLKLSGMKRS</sequence>
<evidence type="ECO:0000256" key="4">
    <source>
        <dbReference type="ARBA" id="ARBA00022723"/>
    </source>
</evidence>
<dbReference type="SUPFAM" id="SSF102114">
    <property type="entry name" value="Radical SAM enzymes"/>
    <property type="match status" value="1"/>
</dbReference>
<evidence type="ECO:0000256" key="3">
    <source>
        <dbReference type="ARBA" id="ARBA00022691"/>
    </source>
</evidence>
<dbReference type="SFLD" id="SFLDG01387">
    <property type="entry name" value="BtrN-like_SPASM_domain_contain"/>
    <property type="match status" value="1"/>
</dbReference>
<dbReference type="InterPro" id="IPR034391">
    <property type="entry name" value="AdoMet-like_SPASM_containing"/>
</dbReference>
<evidence type="ECO:0000256" key="6">
    <source>
        <dbReference type="ARBA" id="ARBA00023014"/>
    </source>
</evidence>
<dbReference type="GO" id="GO:0051539">
    <property type="term" value="F:4 iron, 4 sulfur cluster binding"/>
    <property type="evidence" value="ECO:0007669"/>
    <property type="project" value="UniProtKB-KW"/>
</dbReference>
<keyword evidence="4" id="KW-0479">Metal-binding</keyword>
<dbReference type="InterPro" id="IPR050377">
    <property type="entry name" value="Radical_SAM_PqqE_MftC-like"/>
</dbReference>
<gene>
    <name evidence="8" type="ORF">CSA56_18015</name>
</gene>
<dbReference type="Pfam" id="PF13186">
    <property type="entry name" value="SPASM"/>
    <property type="match status" value="1"/>
</dbReference>
<evidence type="ECO:0000256" key="2">
    <source>
        <dbReference type="ARBA" id="ARBA00022485"/>
    </source>
</evidence>
<dbReference type="SFLD" id="SFLDS00029">
    <property type="entry name" value="Radical_SAM"/>
    <property type="match status" value="1"/>
</dbReference>
<evidence type="ECO:0000256" key="5">
    <source>
        <dbReference type="ARBA" id="ARBA00023004"/>
    </source>
</evidence>
<name>A0A2G6K743_9BACT</name>
<comment type="cofactor">
    <cofactor evidence="1">
        <name>[4Fe-4S] cluster</name>
        <dbReference type="ChEBI" id="CHEBI:49883"/>
    </cofactor>
</comment>
<dbReference type="PIRSF" id="PIRSF037420">
    <property type="entry name" value="PQQ_syn_pqqE"/>
    <property type="match status" value="1"/>
</dbReference>
<dbReference type="EMBL" id="PDSK01000142">
    <property type="protein sequence ID" value="PIE31528.1"/>
    <property type="molecule type" value="Genomic_DNA"/>
</dbReference>
<protein>
    <recommendedName>
        <fullName evidence="7">Radical SAM core domain-containing protein</fullName>
    </recommendedName>
</protein>
<keyword evidence="5" id="KW-0408">Iron</keyword>
<dbReference type="PANTHER" id="PTHR11228">
    <property type="entry name" value="RADICAL SAM DOMAIN PROTEIN"/>
    <property type="match status" value="1"/>
</dbReference>
<dbReference type="InterPro" id="IPR058240">
    <property type="entry name" value="rSAM_sf"/>
</dbReference>
<comment type="caution">
    <text evidence="8">The sequence shown here is derived from an EMBL/GenBank/DDBJ whole genome shotgun (WGS) entry which is preliminary data.</text>
</comment>